<comment type="catalytic activity">
    <reaction evidence="10">
        <text>a (3R)-hydroxyacyl-[ACP] + L-ornithine = a lyso-ornithine lipid + holo-[ACP] + H(+)</text>
        <dbReference type="Rhea" id="RHEA:20633"/>
        <dbReference type="Rhea" id="RHEA-COMP:9685"/>
        <dbReference type="Rhea" id="RHEA-COMP:9945"/>
        <dbReference type="ChEBI" id="CHEBI:15378"/>
        <dbReference type="ChEBI" id="CHEBI:46911"/>
        <dbReference type="ChEBI" id="CHEBI:64479"/>
        <dbReference type="ChEBI" id="CHEBI:78827"/>
        <dbReference type="ChEBI" id="CHEBI:138482"/>
        <dbReference type="EC" id="2.3.2.30"/>
    </reaction>
    <physiologicalReaction direction="left-to-right" evidence="10">
        <dbReference type="Rhea" id="RHEA:20634"/>
    </physiologicalReaction>
</comment>
<gene>
    <name evidence="11" type="ORF">SAMN05444004_104126</name>
</gene>
<dbReference type="GO" id="GO:0006629">
    <property type="term" value="P:lipid metabolic process"/>
    <property type="evidence" value="ECO:0007669"/>
    <property type="project" value="UniProtKB-KW"/>
</dbReference>
<evidence type="ECO:0000313" key="12">
    <source>
        <dbReference type="Proteomes" id="UP000198914"/>
    </source>
</evidence>
<dbReference type="Gene3D" id="3.40.630.30">
    <property type="match status" value="1"/>
</dbReference>
<dbReference type="PANTHER" id="PTHR37323:SF1">
    <property type="entry name" value="L-ORNITHINE N(ALPHA)-ACYLTRANSFERASE"/>
    <property type="match status" value="1"/>
</dbReference>
<evidence type="ECO:0000256" key="2">
    <source>
        <dbReference type="ARBA" id="ARBA00022516"/>
    </source>
</evidence>
<keyword evidence="5 11" id="KW-0012">Acyltransferase</keyword>
<dbReference type="RefSeq" id="WP_092644090.1">
    <property type="nucleotide sequence ID" value="NZ_FNPX01000004.1"/>
</dbReference>
<proteinExistence type="inferred from homology"/>
<dbReference type="EMBL" id="FNPX01000004">
    <property type="protein sequence ID" value="SDY92802.1"/>
    <property type="molecule type" value="Genomic_DNA"/>
</dbReference>
<evidence type="ECO:0000256" key="5">
    <source>
        <dbReference type="ARBA" id="ARBA00023315"/>
    </source>
</evidence>
<keyword evidence="4" id="KW-0443">Lipid metabolism</keyword>
<keyword evidence="2" id="KW-0444">Lipid biosynthesis</keyword>
<protein>
    <recommendedName>
        <fullName evidence="8">L-ornithine N(alpha)-acyltransferase</fullName>
        <ecNumber evidence="7">2.3.2.30</ecNumber>
    </recommendedName>
</protein>
<evidence type="ECO:0000256" key="7">
    <source>
        <dbReference type="ARBA" id="ARBA00039058"/>
    </source>
</evidence>
<evidence type="ECO:0000256" key="8">
    <source>
        <dbReference type="ARBA" id="ARBA00039866"/>
    </source>
</evidence>
<dbReference type="Proteomes" id="UP000198914">
    <property type="component" value="Unassembled WGS sequence"/>
</dbReference>
<comment type="similarity">
    <text evidence="6">Belongs to the acetyltransferase family. OlsB subfamily.</text>
</comment>
<evidence type="ECO:0000256" key="9">
    <source>
        <dbReference type="ARBA" id="ARBA00045724"/>
    </source>
</evidence>
<comment type="pathway">
    <text evidence="1">Lipid metabolism.</text>
</comment>
<evidence type="ECO:0000256" key="4">
    <source>
        <dbReference type="ARBA" id="ARBA00023098"/>
    </source>
</evidence>
<sequence>MQAGLTLSLTRDADEIRDAQRLRHRVFIDEMGADGAGGTGLETDVFDRNCDHLVLRDPTRPDLGAVATLRLGAGTRYTEQEFDLSALHASGRSLAEAGRACLHPDYRGGLAGMLLFKGLVSVLRERGIGLAVGTASFRGADVTPHLPALRRLNHEALAPAELRPVAHGTGAVAITGTAPPAAMIGVPALIKTYLRAGAWVGAGAFVDRDFNTVDVCMVLDMTRVKLPARTR</sequence>
<evidence type="ECO:0000256" key="1">
    <source>
        <dbReference type="ARBA" id="ARBA00005189"/>
    </source>
</evidence>
<dbReference type="GO" id="GO:0043810">
    <property type="term" value="F:ornithine-acyl [acyl carrier protein] N-acyltransferase activity"/>
    <property type="evidence" value="ECO:0007669"/>
    <property type="project" value="UniProtKB-EC"/>
</dbReference>
<keyword evidence="12" id="KW-1185">Reference proteome</keyword>
<dbReference type="Pfam" id="PF13444">
    <property type="entry name" value="Acetyltransf_5"/>
    <property type="match status" value="1"/>
</dbReference>
<accession>A0A1H3NV83</accession>
<name>A0A1H3NV83_9RHOB</name>
<keyword evidence="3 11" id="KW-0808">Transferase</keyword>
<evidence type="ECO:0000256" key="6">
    <source>
        <dbReference type="ARBA" id="ARBA00038095"/>
    </source>
</evidence>
<dbReference type="AlphaFoldDB" id="A0A1H3NV83"/>
<dbReference type="OrthoDB" id="9787072at2"/>
<evidence type="ECO:0000313" key="11">
    <source>
        <dbReference type="EMBL" id="SDY92802.1"/>
    </source>
</evidence>
<dbReference type="PANTHER" id="PTHR37323">
    <property type="entry name" value="GCN5-RELATED N-ACETYLTRANSFERASE"/>
    <property type="match status" value="1"/>
</dbReference>
<evidence type="ECO:0000256" key="10">
    <source>
        <dbReference type="ARBA" id="ARBA00047785"/>
    </source>
</evidence>
<dbReference type="SUPFAM" id="SSF55729">
    <property type="entry name" value="Acyl-CoA N-acyltransferases (Nat)"/>
    <property type="match status" value="1"/>
</dbReference>
<dbReference type="STRING" id="1244108.SAMN05444004_104126"/>
<evidence type="ECO:0000256" key="3">
    <source>
        <dbReference type="ARBA" id="ARBA00022679"/>
    </source>
</evidence>
<dbReference type="EC" id="2.3.2.30" evidence="7"/>
<dbReference type="InterPro" id="IPR052351">
    <property type="entry name" value="Ornithine_N-alpha-AT"/>
</dbReference>
<organism evidence="11 12">
    <name type="scientific">Jannaschia faecimaris</name>
    <dbReference type="NCBI Taxonomy" id="1244108"/>
    <lineage>
        <taxon>Bacteria</taxon>
        <taxon>Pseudomonadati</taxon>
        <taxon>Pseudomonadota</taxon>
        <taxon>Alphaproteobacteria</taxon>
        <taxon>Rhodobacterales</taxon>
        <taxon>Roseobacteraceae</taxon>
        <taxon>Jannaschia</taxon>
    </lineage>
</organism>
<dbReference type="InterPro" id="IPR016181">
    <property type="entry name" value="Acyl_CoA_acyltransferase"/>
</dbReference>
<comment type="function">
    <text evidence="9">Catalyzes the first step in the biosynthesis of ornithine lipids, which are phosphorus-free membrane lipids. Catalyzes the 3-hydroxyacyl-acyl carrier protein-dependent acylation of ornithine to form lyso-ornithine lipid (LOL).</text>
</comment>
<reference evidence="12" key="1">
    <citation type="submission" date="2016-10" db="EMBL/GenBank/DDBJ databases">
        <authorList>
            <person name="Varghese N."/>
            <person name="Submissions S."/>
        </authorList>
    </citation>
    <scope>NUCLEOTIDE SEQUENCE [LARGE SCALE GENOMIC DNA]</scope>
    <source>
        <strain evidence="12">DSM 100420</strain>
    </source>
</reference>